<dbReference type="PANTHER" id="PTHR48063:SF112">
    <property type="entry name" value="RECEPTOR LIKE PROTEIN 30-LIKE"/>
    <property type="match status" value="1"/>
</dbReference>
<comment type="subcellular location">
    <subcellularLocation>
        <location evidence="1">Membrane</location>
    </subcellularLocation>
</comment>
<evidence type="ECO:0008006" key="8">
    <source>
        <dbReference type="Google" id="ProtNLM"/>
    </source>
</evidence>
<keyword evidence="5" id="KW-0472">Membrane</keyword>
<evidence type="ECO:0000256" key="5">
    <source>
        <dbReference type="ARBA" id="ARBA00023136"/>
    </source>
</evidence>
<dbReference type="InterPro" id="IPR046956">
    <property type="entry name" value="RLP23-like"/>
</dbReference>
<keyword evidence="6" id="KW-0325">Glycoprotein</keyword>
<evidence type="ECO:0000256" key="1">
    <source>
        <dbReference type="ARBA" id="ARBA00004370"/>
    </source>
</evidence>
<sequence>MDDELSIRDISMNFDDDDTIIRTVSEDGDDAVLTRLPSHQWKEIIDFLTVEDFKALRLTGSKALHNLTDPLFTSHLQLRMDKASFFFDGNNYSEQEARRWLSKRTRLVINDGNANISTRRVAYMVQNGFLDSVTDIIAANCHCHSEVLQQLAMLPNVKSLKILDSGAPSDDEDDEGEQSSIASLDGNLDELETIIEVIGNMTSLTSLDIEFDTVVSGSRLTFLRRLVNLKYLRIRGFDLSEGISNMTGLTKLETLHLCHGNFYSSPNDDVNEKDLMFLVGLQHITSLHLEGFDCLSGVGMSPFVSNSITDLVLKHCEESSEDCLSSIGRMTKLKSLHMINSECDDAPIFGSEDLHHLNTLSELKALSLFYVFEEPGDLSCLKGLTALEILNLAYEYPMEDEELEEVIIPLLSTFPHLRKLRIFSPDGMAYSLNNGSLEIEFSSYSFGDLVDLH</sequence>
<gene>
    <name evidence="7" type="ORF">SMAR0320_LOCUS4031</name>
</gene>
<keyword evidence="2" id="KW-0812">Transmembrane</keyword>
<evidence type="ECO:0000313" key="7">
    <source>
        <dbReference type="EMBL" id="CAD9582824.1"/>
    </source>
</evidence>
<proteinExistence type="predicted"/>
<evidence type="ECO:0000256" key="3">
    <source>
        <dbReference type="ARBA" id="ARBA00022729"/>
    </source>
</evidence>
<evidence type="ECO:0000256" key="2">
    <source>
        <dbReference type="ARBA" id="ARBA00022692"/>
    </source>
</evidence>
<reference evidence="7" key="1">
    <citation type="submission" date="2021-01" db="EMBL/GenBank/DDBJ databases">
        <authorList>
            <person name="Corre E."/>
            <person name="Pelletier E."/>
            <person name="Niang G."/>
            <person name="Scheremetjew M."/>
            <person name="Finn R."/>
            <person name="Kale V."/>
            <person name="Holt S."/>
            <person name="Cochrane G."/>
            <person name="Meng A."/>
            <person name="Brown T."/>
            <person name="Cohen L."/>
        </authorList>
    </citation>
    <scope>NUCLEOTIDE SEQUENCE</scope>
    <source>
        <strain evidence="7">SM1012Den-03</strain>
    </source>
</reference>
<dbReference type="EMBL" id="HBGZ01005795">
    <property type="protein sequence ID" value="CAD9582824.1"/>
    <property type="molecule type" value="Transcribed_RNA"/>
</dbReference>
<dbReference type="GO" id="GO:0016020">
    <property type="term" value="C:membrane"/>
    <property type="evidence" value="ECO:0007669"/>
    <property type="project" value="UniProtKB-SubCell"/>
</dbReference>
<name>A0A7S2KPB4_9STRA</name>
<protein>
    <recommendedName>
        <fullName evidence="8">F-box domain-containing protein</fullName>
    </recommendedName>
</protein>
<accession>A0A7S2KPB4</accession>
<evidence type="ECO:0000256" key="4">
    <source>
        <dbReference type="ARBA" id="ARBA00022989"/>
    </source>
</evidence>
<dbReference type="PANTHER" id="PTHR48063">
    <property type="entry name" value="LRR RECEPTOR-LIKE KINASE"/>
    <property type="match status" value="1"/>
</dbReference>
<evidence type="ECO:0000256" key="6">
    <source>
        <dbReference type="ARBA" id="ARBA00023180"/>
    </source>
</evidence>
<dbReference type="AlphaFoldDB" id="A0A7S2KPB4"/>
<keyword evidence="3" id="KW-0732">Signal</keyword>
<dbReference type="Gene3D" id="3.80.10.10">
    <property type="entry name" value="Ribonuclease Inhibitor"/>
    <property type="match status" value="2"/>
</dbReference>
<keyword evidence="4" id="KW-1133">Transmembrane helix</keyword>
<organism evidence="7">
    <name type="scientific">Skeletonema marinoi</name>
    <dbReference type="NCBI Taxonomy" id="267567"/>
    <lineage>
        <taxon>Eukaryota</taxon>
        <taxon>Sar</taxon>
        <taxon>Stramenopiles</taxon>
        <taxon>Ochrophyta</taxon>
        <taxon>Bacillariophyta</taxon>
        <taxon>Coscinodiscophyceae</taxon>
        <taxon>Thalassiosirophycidae</taxon>
        <taxon>Thalassiosirales</taxon>
        <taxon>Skeletonemataceae</taxon>
        <taxon>Skeletonema</taxon>
        <taxon>Skeletonema marinoi-dohrnii complex</taxon>
    </lineage>
</organism>
<dbReference type="InterPro" id="IPR032675">
    <property type="entry name" value="LRR_dom_sf"/>
</dbReference>
<dbReference type="SUPFAM" id="SSF52058">
    <property type="entry name" value="L domain-like"/>
    <property type="match status" value="1"/>
</dbReference>